<dbReference type="Pfam" id="PF01507">
    <property type="entry name" value="PAPS_reduct"/>
    <property type="match status" value="2"/>
</dbReference>
<dbReference type="AlphaFoldDB" id="A0AAU9VBL1"/>
<evidence type="ECO:0000256" key="3">
    <source>
        <dbReference type="ARBA" id="ARBA00022630"/>
    </source>
</evidence>
<evidence type="ECO:0000256" key="6">
    <source>
        <dbReference type="ARBA" id="ARBA00022695"/>
    </source>
</evidence>
<evidence type="ECO:0000256" key="5">
    <source>
        <dbReference type="ARBA" id="ARBA00022679"/>
    </source>
</evidence>
<protein>
    <recommendedName>
        <fullName evidence="2">FAD synthase</fullName>
        <ecNumber evidence="2">2.7.7.2</ecNumber>
    </recommendedName>
    <alternativeName>
        <fullName evidence="10">FAD pyrophosphorylase</fullName>
    </alternativeName>
    <alternativeName>
        <fullName evidence="11">FMN adenylyltransferase</fullName>
    </alternativeName>
</protein>
<proteinExistence type="predicted"/>
<evidence type="ECO:0000256" key="7">
    <source>
        <dbReference type="ARBA" id="ARBA00022741"/>
    </source>
</evidence>
<evidence type="ECO:0000259" key="13">
    <source>
        <dbReference type="Pfam" id="PF01507"/>
    </source>
</evidence>
<dbReference type="GO" id="GO:0003919">
    <property type="term" value="F:FMN adenylyltransferase activity"/>
    <property type="evidence" value="ECO:0007669"/>
    <property type="project" value="UniProtKB-EC"/>
</dbReference>
<feature type="domain" description="Phosphoadenosine phosphosulphate reductase" evidence="13">
    <location>
        <begin position="109"/>
        <end position="186"/>
    </location>
</feature>
<evidence type="ECO:0000313" key="14">
    <source>
        <dbReference type="EMBL" id="CAH2107658.1"/>
    </source>
</evidence>
<feature type="domain" description="Phosphoadenosine phosphosulphate reductase" evidence="13">
    <location>
        <begin position="29"/>
        <end position="100"/>
    </location>
</feature>
<evidence type="ECO:0000256" key="9">
    <source>
        <dbReference type="ARBA" id="ARBA00022840"/>
    </source>
</evidence>
<sequence>MDLEDYSSVLEETEQVMRECFSKFQIDEVFLSFNGGKDCTVLLDVTINFLKNIHKRGDHIADLKILYIRTVGPFREIENFVNEIEQHYGVKLIVTEGEMKITLQRILEQDCKLKACLMGTRRTDPYSEDLKFMQKTDPSWPQMIRVSPLLNWSYHQIWSYILQRQVPYCSLYDRGYTSIGSIHNTCPNPSLAYKDEYGRIAYRPAWMLKDPSEERSGRGTKKLNKGNIVKNLDNGNCIGEIKSNHI</sequence>
<reference evidence="14" key="1">
    <citation type="submission" date="2022-03" db="EMBL/GenBank/DDBJ databases">
        <authorList>
            <person name="Tunstrom K."/>
        </authorList>
    </citation>
    <scope>NUCLEOTIDE SEQUENCE</scope>
</reference>
<accession>A0AAU9VBL1</accession>
<evidence type="ECO:0000256" key="4">
    <source>
        <dbReference type="ARBA" id="ARBA00022643"/>
    </source>
</evidence>
<evidence type="ECO:0000256" key="10">
    <source>
        <dbReference type="ARBA" id="ARBA00031145"/>
    </source>
</evidence>
<dbReference type="EMBL" id="CAKOGL010000030">
    <property type="protein sequence ID" value="CAH2107658.1"/>
    <property type="molecule type" value="Genomic_DNA"/>
</dbReference>
<keyword evidence="4" id="KW-0288">FMN</keyword>
<dbReference type="InterPro" id="IPR002500">
    <property type="entry name" value="PAPS_reduct_dom"/>
</dbReference>
<keyword evidence="9" id="KW-0067">ATP-binding</keyword>
<gene>
    <name evidence="14" type="ORF">EEDITHA_LOCUS21669</name>
</gene>
<keyword evidence="7" id="KW-0547">Nucleotide-binding</keyword>
<keyword evidence="6" id="KW-0548">Nucleotidyltransferase</keyword>
<dbReference type="Proteomes" id="UP001153954">
    <property type="component" value="Unassembled WGS sequence"/>
</dbReference>
<comment type="caution">
    <text evidence="14">The sequence shown here is derived from an EMBL/GenBank/DDBJ whole genome shotgun (WGS) entry which is preliminary data.</text>
</comment>
<organism evidence="14 15">
    <name type="scientific">Euphydryas editha</name>
    <name type="common">Edith's checkerspot</name>
    <dbReference type="NCBI Taxonomy" id="104508"/>
    <lineage>
        <taxon>Eukaryota</taxon>
        <taxon>Metazoa</taxon>
        <taxon>Ecdysozoa</taxon>
        <taxon>Arthropoda</taxon>
        <taxon>Hexapoda</taxon>
        <taxon>Insecta</taxon>
        <taxon>Pterygota</taxon>
        <taxon>Neoptera</taxon>
        <taxon>Endopterygota</taxon>
        <taxon>Lepidoptera</taxon>
        <taxon>Glossata</taxon>
        <taxon>Ditrysia</taxon>
        <taxon>Papilionoidea</taxon>
        <taxon>Nymphalidae</taxon>
        <taxon>Nymphalinae</taxon>
        <taxon>Euphydryas</taxon>
    </lineage>
</organism>
<evidence type="ECO:0000256" key="11">
    <source>
        <dbReference type="ARBA" id="ARBA00031871"/>
    </source>
</evidence>
<dbReference type="EC" id="2.7.7.2" evidence="2"/>
<evidence type="ECO:0000313" key="15">
    <source>
        <dbReference type="Proteomes" id="UP001153954"/>
    </source>
</evidence>
<dbReference type="PANTHER" id="PTHR23293:SF9">
    <property type="entry name" value="FAD SYNTHASE"/>
    <property type="match status" value="1"/>
</dbReference>
<comment type="pathway">
    <text evidence="1">Cofactor biosynthesis; FAD biosynthesis; FAD from FMN: step 1/1.</text>
</comment>
<keyword evidence="3" id="KW-0285">Flavoprotein</keyword>
<evidence type="ECO:0000256" key="1">
    <source>
        <dbReference type="ARBA" id="ARBA00004726"/>
    </source>
</evidence>
<dbReference type="SUPFAM" id="SSF52402">
    <property type="entry name" value="Adenine nucleotide alpha hydrolases-like"/>
    <property type="match status" value="1"/>
</dbReference>
<keyword evidence="8" id="KW-0274">FAD</keyword>
<keyword evidence="5" id="KW-0808">Transferase</keyword>
<dbReference type="GO" id="GO:0005524">
    <property type="term" value="F:ATP binding"/>
    <property type="evidence" value="ECO:0007669"/>
    <property type="project" value="UniProtKB-KW"/>
</dbReference>
<evidence type="ECO:0000256" key="12">
    <source>
        <dbReference type="ARBA" id="ARBA00049494"/>
    </source>
</evidence>
<name>A0AAU9VBL1_EUPED</name>
<evidence type="ECO:0000256" key="8">
    <source>
        <dbReference type="ARBA" id="ARBA00022827"/>
    </source>
</evidence>
<keyword evidence="15" id="KW-1185">Reference proteome</keyword>
<evidence type="ECO:0000256" key="2">
    <source>
        <dbReference type="ARBA" id="ARBA00012393"/>
    </source>
</evidence>
<dbReference type="PANTHER" id="PTHR23293">
    <property type="entry name" value="FAD SYNTHETASE-RELATED FMN ADENYLYLTRANSFERASE"/>
    <property type="match status" value="1"/>
</dbReference>
<dbReference type="Gene3D" id="3.40.50.620">
    <property type="entry name" value="HUPs"/>
    <property type="match status" value="1"/>
</dbReference>
<comment type="catalytic activity">
    <reaction evidence="12">
        <text>FMN + ATP + H(+) = FAD + diphosphate</text>
        <dbReference type="Rhea" id="RHEA:17237"/>
        <dbReference type="ChEBI" id="CHEBI:15378"/>
        <dbReference type="ChEBI" id="CHEBI:30616"/>
        <dbReference type="ChEBI" id="CHEBI:33019"/>
        <dbReference type="ChEBI" id="CHEBI:57692"/>
        <dbReference type="ChEBI" id="CHEBI:58210"/>
        <dbReference type="EC" id="2.7.7.2"/>
    </reaction>
</comment>
<dbReference type="InterPro" id="IPR014729">
    <property type="entry name" value="Rossmann-like_a/b/a_fold"/>
</dbReference>
<dbReference type="GO" id="GO:0006747">
    <property type="term" value="P:FAD biosynthetic process"/>
    <property type="evidence" value="ECO:0007669"/>
    <property type="project" value="TreeGrafter"/>
</dbReference>
<dbReference type="CDD" id="cd23948">
    <property type="entry name" value="FAD_synthase"/>
    <property type="match status" value="1"/>
</dbReference>